<proteinExistence type="predicted"/>
<organism evidence="1 2">
    <name type="scientific">Setaria viridis</name>
    <name type="common">Green bristlegrass</name>
    <name type="synonym">Setaria italica subsp. viridis</name>
    <dbReference type="NCBI Taxonomy" id="4556"/>
    <lineage>
        <taxon>Eukaryota</taxon>
        <taxon>Viridiplantae</taxon>
        <taxon>Streptophyta</taxon>
        <taxon>Embryophyta</taxon>
        <taxon>Tracheophyta</taxon>
        <taxon>Spermatophyta</taxon>
        <taxon>Magnoliopsida</taxon>
        <taxon>Liliopsida</taxon>
        <taxon>Poales</taxon>
        <taxon>Poaceae</taxon>
        <taxon>PACMAD clade</taxon>
        <taxon>Panicoideae</taxon>
        <taxon>Panicodae</taxon>
        <taxon>Paniceae</taxon>
        <taxon>Cenchrinae</taxon>
        <taxon>Setaria</taxon>
    </lineage>
</organism>
<name>A0A4V6D8Z8_SETVI</name>
<dbReference type="EMBL" id="CM016557">
    <property type="protein sequence ID" value="TKW11746.1"/>
    <property type="molecule type" value="Genomic_DNA"/>
</dbReference>
<evidence type="ECO:0000313" key="1">
    <source>
        <dbReference type="EMBL" id="TKW11746.1"/>
    </source>
</evidence>
<sequence length="125" mass="14277">MFQLLAARINCCMMISRSSKRQMPIARDRDFIYKLRKLRRKTLLRIYFLNKVSTPLSRSTVANSISWLLPANNSSLLKCLVDNGSFAGTQGRNLFRQKIRQGFKHGDRNLSGFSQLLDPAALLIS</sequence>
<evidence type="ECO:0000313" key="2">
    <source>
        <dbReference type="Proteomes" id="UP000298652"/>
    </source>
</evidence>
<gene>
    <name evidence="1" type="ORF">SEVIR_6G253032v2</name>
</gene>
<dbReference type="AlphaFoldDB" id="A0A4V6D8Z8"/>
<reference evidence="1" key="1">
    <citation type="submission" date="2019-03" db="EMBL/GenBank/DDBJ databases">
        <title>WGS assembly of Setaria viridis.</title>
        <authorList>
            <person name="Huang P."/>
            <person name="Jenkins J."/>
            <person name="Grimwood J."/>
            <person name="Barry K."/>
            <person name="Healey A."/>
            <person name="Mamidi S."/>
            <person name="Sreedasyam A."/>
            <person name="Shu S."/>
            <person name="Feldman M."/>
            <person name="Wu J."/>
            <person name="Yu Y."/>
            <person name="Chen C."/>
            <person name="Johnson J."/>
            <person name="Rokhsar D."/>
            <person name="Baxter I."/>
            <person name="Schmutz J."/>
            <person name="Brutnell T."/>
            <person name="Kellogg E."/>
        </authorList>
    </citation>
    <scope>NUCLEOTIDE SEQUENCE [LARGE SCALE GENOMIC DNA]</scope>
</reference>
<dbReference type="Proteomes" id="UP000298652">
    <property type="component" value="Chromosome 6"/>
</dbReference>
<keyword evidence="2" id="KW-1185">Reference proteome</keyword>
<dbReference type="Gramene" id="TKW11746">
    <property type="protein sequence ID" value="TKW11746"/>
    <property type="gene ID" value="SEVIR_6G253032v2"/>
</dbReference>
<accession>A0A4V6D8Z8</accession>
<protein>
    <submittedName>
        <fullName evidence="1">Uncharacterized protein</fullName>
    </submittedName>
</protein>